<keyword evidence="1" id="KW-0472">Membrane</keyword>
<evidence type="ECO:0000313" key="2">
    <source>
        <dbReference type="EMBL" id="MBU9734961.1"/>
    </source>
</evidence>
<evidence type="ECO:0000313" key="3">
    <source>
        <dbReference type="Proteomes" id="UP000712157"/>
    </source>
</evidence>
<dbReference type="RefSeq" id="WP_158343899.1">
    <property type="nucleotide sequence ID" value="NZ_JAHQCW010000001.1"/>
</dbReference>
<evidence type="ECO:0000256" key="1">
    <source>
        <dbReference type="SAM" id="Phobius"/>
    </source>
</evidence>
<sequence length="124" mass="14359">MEFEQILYIVVTCFIHVLECIGILIIMVGGLRTFLSYVRSGFNADRHDIKLGFARSLAFSLEFKLAGEILRTVITKTISEMYVLGAIILLRAILTVVIHYEIKFETENERLEQEQEHLEQKHTE</sequence>
<comment type="caution">
    <text evidence="2">The sequence shown here is derived from an EMBL/GenBank/DDBJ whole genome shotgun (WGS) entry which is preliminary data.</text>
</comment>
<dbReference type="AlphaFoldDB" id="A0A949K1V1"/>
<name>A0A949K1V1_9FIRM</name>
<accession>A0A949K1V1</accession>
<keyword evidence="1" id="KW-0812">Transmembrane</keyword>
<feature type="transmembrane region" description="Helical" evidence="1">
    <location>
        <begin position="6"/>
        <end position="31"/>
    </location>
</feature>
<dbReference type="PANTHER" id="PTHR38468:SF1">
    <property type="entry name" value="SLL0939 PROTEIN"/>
    <property type="match status" value="1"/>
</dbReference>
<dbReference type="PANTHER" id="PTHR38468">
    <property type="entry name" value="SLL0939 PROTEIN"/>
    <property type="match status" value="1"/>
</dbReference>
<organism evidence="2 3">
    <name type="scientific">Diplocloster agilis</name>
    <dbReference type="NCBI Taxonomy" id="2850323"/>
    <lineage>
        <taxon>Bacteria</taxon>
        <taxon>Bacillati</taxon>
        <taxon>Bacillota</taxon>
        <taxon>Clostridia</taxon>
        <taxon>Lachnospirales</taxon>
        <taxon>Lachnospiraceae</taxon>
        <taxon>Diplocloster</taxon>
    </lineage>
</organism>
<dbReference type="Pfam" id="PF07784">
    <property type="entry name" value="DUF1622"/>
    <property type="match status" value="1"/>
</dbReference>
<keyword evidence="3" id="KW-1185">Reference proteome</keyword>
<protein>
    <submittedName>
        <fullName evidence="2">DUF1622 domain-containing protein</fullName>
    </submittedName>
</protein>
<feature type="transmembrane region" description="Helical" evidence="1">
    <location>
        <begin position="81"/>
        <end position="100"/>
    </location>
</feature>
<gene>
    <name evidence="2" type="ORF">KTH89_00335</name>
</gene>
<dbReference type="InterPro" id="IPR012427">
    <property type="entry name" value="DUF1622"/>
</dbReference>
<dbReference type="Proteomes" id="UP000712157">
    <property type="component" value="Unassembled WGS sequence"/>
</dbReference>
<proteinExistence type="predicted"/>
<dbReference type="EMBL" id="JAHQCW010000001">
    <property type="protein sequence ID" value="MBU9734961.1"/>
    <property type="molecule type" value="Genomic_DNA"/>
</dbReference>
<keyword evidence="1" id="KW-1133">Transmembrane helix</keyword>
<reference evidence="2" key="1">
    <citation type="submission" date="2021-06" db="EMBL/GenBank/DDBJ databases">
        <title>Description of novel taxa of the family Lachnospiraceae.</title>
        <authorList>
            <person name="Chaplin A.V."/>
            <person name="Sokolova S.R."/>
            <person name="Pikina A.P."/>
            <person name="Korzhanova M."/>
            <person name="Belova V."/>
            <person name="Korostin D."/>
            <person name="Efimov B.A."/>
        </authorList>
    </citation>
    <scope>NUCLEOTIDE SEQUENCE</scope>
    <source>
        <strain evidence="2">ASD5720</strain>
    </source>
</reference>